<evidence type="ECO:0000313" key="3">
    <source>
        <dbReference type="EnsemblMetazoa" id="XP_038065904.1"/>
    </source>
</evidence>
<dbReference type="PANTHER" id="PTHR21494">
    <property type="entry name" value="ACTIVATING SIGNAL COINTEGRATOR 1 COMPLEX SUBUNIT 2 ASC-1 COMPLEX SUBUNIT P100"/>
    <property type="match status" value="1"/>
</dbReference>
<evidence type="ECO:0000256" key="1">
    <source>
        <dbReference type="SAM" id="MobiDB-lite"/>
    </source>
</evidence>
<dbReference type="SMART" id="SM00546">
    <property type="entry name" value="CUE"/>
    <property type="match status" value="1"/>
</dbReference>
<feature type="compositionally biased region" description="Basic and acidic residues" evidence="1">
    <location>
        <begin position="709"/>
        <end position="719"/>
    </location>
</feature>
<dbReference type="AlphaFoldDB" id="A0A914AR40"/>
<feature type="compositionally biased region" description="Gly residues" evidence="1">
    <location>
        <begin position="683"/>
        <end position="696"/>
    </location>
</feature>
<accession>A0A914AR40</accession>
<feature type="compositionally biased region" description="Acidic residues" evidence="1">
    <location>
        <begin position="616"/>
        <end position="631"/>
    </location>
</feature>
<dbReference type="PROSITE" id="PS51140">
    <property type="entry name" value="CUE"/>
    <property type="match status" value="1"/>
</dbReference>
<dbReference type="Gene3D" id="1.10.8.10">
    <property type="entry name" value="DNA helicase RuvA subunit, C-terminal domain"/>
    <property type="match status" value="1"/>
</dbReference>
<feature type="domain" description="CUE" evidence="2">
    <location>
        <begin position="469"/>
        <end position="512"/>
    </location>
</feature>
<dbReference type="InterPro" id="IPR052586">
    <property type="entry name" value="ASCC2"/>
</dbReference>
<dbReference type="InterPro" id="IPR041800">
    <property type="entry name" value="ASCC2_CUE"/>
</dbReference>
<dbReference type="GeneID" id="119735993"/>
<dbReference type="InterPro" id="IPR009060">
    <property type="entry name" value="UBA-like_sf"/>
</dbReference>
<protein>
    <recommendedName>
        <fullName evidence="2">CUE domain-containing protein</fullName>
    </recommendedName>
</protein>
<sequence length="748" mass="83050">MPVAQGLDERYITVATGGHGSKVTKPALDGYWVEQVEFLSYQPPPADVSDEASCEEWTERMDYIEEDLRWLLKLPHHKFWSQVVYDPSLQQCLDSYLRGAPRTFDPVTPLPDDLALKQRTIHKLVFMTFLRMATHKESKDSYITPSVFGAIIYDNYLFDVAKLMELCVLYGGGNADLLTKMIDNIFRNQPKYMDDLMAVIPTILQCFDNILEKCGLKTGSDLSPVALPTSRVLHTMPDNELGDIIHYLTDSAISILSFLEIYPDGAWAFKNNNFVSKVATLFEKLLPTMERAMKERQWTEPGKKKSFQKHLNLGKVSLARACQCIVVRCHIQPIVEGGSREDVAKLVEDYLELMSSLLSDRHFLKVFAGQYHIGEDLDVVLQKSHVDETRAQFILDGFRSAAATPGHQKGKAKHDGIASGSLAEVQAQGHAGTAAYQYDLEPEDFQTDDYIEQLASSSGACGGGVSEVEMVSLISSVKDLFEDFGEGFIEACLEEYDFDATKVIHAILEDKLVPGLQELDKSMPRTAKPEPVIQPAAKDAKPADTASLLQQRSNIYQNDEFDVFSRDSVDTSRIHKGKKGDKISAKKLLNDKTHLAGMQSTIEEYSYEYEDEYDDTYDANDVGADDADSADELTSRRPFMVPRVLRGAREGSSSGEEDDQDAEPLPGSQTRDTRQPYSRQQAGRGGGPGGGRGGGRSAAVQGQPKGKGQSKDTQKARNTKDKHKASRANHNRKAMADKKRSKGMGPLS</sequence>
<evidence type="ECO:0000313" key="4">
    <source>
        <dbReference type="Proteomes" id="UP000887568"/>
    </source>
</evidence>
<organism evidence="3 4">
    <name type="scientific">Patiria miniata</name>
    <name type="common">Bat star</name>
    <name type="synonym">Asterina miniata</name>
    <dbReference type="NCBI Taxonomy" id="46514"/>
    <lineage>
        <taxon>Eukaryota</taxon>
        <taxon>Metazoa</taxon>
        <taxon>Echinodermata</taxon>
        <taxon>Eleutherozoa</taxon>
        <taxon>Asterozoa</taxon>
        <taxon>Asteroidea</taxon>
        <taxon>Valvatacea</taxon>
        <taxon>Valvatida</taxon>
        <taxon>Asterinidae</taxon>
        <taxon>Patiria</taxon>
    </lineage>
</organism>
<name>A0A914AR40_PATMI</name>
<dbReference type="OMA" id="LSQHEFW"/>
<dbReference type="RefSeq" id="XP_038065904.1">
    <property type="nucleotide sequence ID" value="XM_038209976.1"/>
</dbReference>
<feature type="compositionally biased region" description="Basic residues" evidence="1">
    <location>
        <begin position="720"/>
        <end position="733"/>
    </location>
</feature>
<feature type="region of interest" description="Disordered" evidence="1">
    <location>
        <begin position="616"/>
        <end position="748"/>
    </location>
</feature>
<keyword evidence="4" id="KW-1185">Reference proteome</keyword>
<dbReference type="Proteomes" id="UP000887568">
    <property type="component" value="Unplaced"/>
</dbReference>
<reference evidence="3" key="1">
    <citation type="submission" date="2022-11" db="UniProtKB">
        <authorList>
            <consortium name="EnsemblMetazoa"/>
        </authorList>
    </citation>
    <scope>IDENTIFICATION</scope>
</reference>
<proteinExistence type="predicted"/>
<dbReference type="SUPFAM" id="SSF46934">
    <property type="entry name" value="UBA-like"/>
    <property type="match status" value="1"/>
</dbReference>
<dbReference type="GO" id="GO:0006355">
    <property type="term" value="P:regulation of DNA-templated transcription"/>
    <property type="evidence" value="ECO:0007669"/>
    <property type="project" value="TreeGrafter"/>
</dbReference>
<feature type="compositionally biased region" description="Polar residues" evidence="1">
    <location>
        <begin position="667"/>
        <end position="678"/>
    </location>
</feature>
<evidence type="ECO:0000259" key="2">
    <source>
        <dbReference type="PROSITE" id="PS51140"/>
    </source>
</evidence>
<dbReference type="CTD" id="84164"/>
<dbReference type="GO" id="GO:0043130">
    <property type="term" value="F:ubiquitin binding"/>
    <property type="evidence" value="ECO:0007669"/>
    <property type="project" value="InterPro"/>
</dbReference>
<dbReference type="EnsemblMetazoa" id="XM_038209976.1">
    <property type="protein sequence ID" value="XP_038065904.1"/>
    <property type="gene ID" value="LOC119735993"/>
</dbReference>
<dbReference type="InterPro" id="IPR003892">
    <property type="entry name" value="CUE"/>
</dbReference>
<dbReference type="CDD" id="cd14364">
    <property type="entry name" value="CUE_ASCC2"/>
    <property type="match status" value="1"/>
</dbReference>
<dbReference type="OrthoDB" id="5577209at2759"/>
<dbReference type="PANTHER" id="PTHR21494:SF0">
    <property type="entry name" value="ACTIVATING SIGNAL COINTEGRATOR 1 COMPLEX SUBUNIT 2"/>
    <property type="match status" value="1"/>
</dbReference>